<accession>A0A809S6K6</accession>
<reference evidence="1" key="1">
    <citation type="journal article" name="DNA Res.">
        <title>The physiological potential of anammox bacteria as revealed by their core genome structure.</title>
        <authorList>
            <person name="Okubo T."/>
            <person name="Toyoda A."/>
            <person name="Fukuhara K."/>
            <person name="Uchiyama I."/>
            <person name="Harigaya Y."/>
            <person name="Kuroiwa M."/>
            <person name="Suzuki T."/>
            <person name="Murakami Y."/>
            <person name="Suwa Y."/>
            <person name="Takami H."/>
        </authorList>
    </citation>
    <scope>NUCLEOTIDE SEQUENCE</scope>
    <source>
        <strain evidence="1">317325-3</strain>
    </source>
</reference>
<dbReference type="GO" id="GO:0016829">
    <property type="term" value="F:lyase activity"/>
    <property type="evidence" value="ECO:0007669"/>
    <property type="project" value="UniProtKB-KW"/>
</dbReference>
<dbReference type="AlphaFoldDB" id="A0A809S6K6"/>
<name>A0A809S6K6_9PROT</name>
<keyword evidence="1" id="KW-0456">Lyase</keyword>
<dbReference type="KEGG" id="ddz:DSYM_24400"/>
<dbReference type="Proteomes" id="UP000662914">
    <property type="component" value="Chromosome"/>
</dbReference>
<gene>
    <name evidence="1" type="ORF">DSYM_24400</name>
</gene>
<evidence type="ECO:0000313" key="1">
    <source>
        <dbReference type="EMBL" id="BBO21741.1"/>
    </source>
</evidence>
<sequence>MNGLGWKLNRLRAMGAAEIAWRLRQAAQAQWERRGLRLARPTAPQGECGRPWLAELPRDFDVAVYRAAAERVLAGRFEDSFGRA</sequence>
<proteinExistence type="predicted"/>
<evidence type="ECO:0000313" key="2">
    <source>
        <dbReference type="Proteomes" id="UP000662914"/>
    </source>
</evidence>
<organism evidence="1 2">
    <name type="scientific">Candidatus Desulfobacillus denitrificans</name>
    <dbReference type="NCBI Taxonomy" id="2608985"/>
    <lineage>
        <taxon>Bacteria</taxon>
        <taxon>Pseudomonadati</taxon>
        <taxon>Pseudomonadota</taxon>
        <taxon>Betaproteobacteria</taxon>
        <taxon>Candidatus Desulfobacillus</taxon>
    </lineage>
</organism>
<dbReference type="EMBL" id="AP021857">
    <property type="protein sequence ID" value="BBO21741.1"/>
    <property type="molecule type" value="Genomic_DNA"/>
</dbReference>
<protein>
    <submittedName>
        <fullName evidence="1">Alginate lyase family protein</fullName>
    </submittedName>
</protein>